<dbReference type="InterPro" id="IPR000868">
    <property type="entry name" value="Isochorismatase-like_dom"/>
</dbReference>
<gene>
    <name evidence="4" type="ORF">CHH72_15895</name>
</gene>
<organism evidence="4 5">
    <name type="scientific">Shouchella clausii</name>
    <name type="common">Alkalihalobacillus clausii</name>
    <dbReference type="NCBI Taxonomy" id="79880"/>
    <lineage>
        <taxon>Bacteria</taxon>
        <taxon>Bacillati</taxon>
        <taxon>Bacillota</taxon>
        <taxon>Bacilli</taxon>
        <taxon>Bacillales</taxon>
        <taxon>Bacillaceae</taxon>
        <taxon>Shouchella</taxon>
    </lineage>
</organism>
<comment type="caution">
    <text evidence="4">The sequence shown here is derived from an EMBL/GenBank/DDBJ whole genome shotgun (WGS) entry which is preliminary data.</text>
</comment>
<dbReference type="CDD" id="cd00431">
    <property type="entry name" value="cysteine_hydrolases"/>
    <property type="match status" value="1"/>
</dbReference>
<sequence>MKERCALLIIDMINPFDFDDADKLLPNAKNCAKAIANLKAILRAKERPIIYVNDNYGDWQSEFTQVYNHIVNNRLPGAPIAKLLAPDTEDYSVLKPQFSGFFASPLDMLLRELNIQTLILTGVVGNMCVEFTANDAYMRDYQLLIPKDGFACFTEEEYDASLNHFTMVLKADVSSSKELQKRLNR</sequence>
<dbReference type="EMBL" id="NPCC01000025">
    <property type="protein sequence ID" value="PAE87946.1"/>
    <property type="molecule type" value="Genomic_DNA"/>
</dbReference>
<dbReference type="Gene3D" id="3.40.50.850">
    <property type="entry name" value="Isochorismatase-like"/>
    <property type="match status" value="1"/>
</dbReference>
<feature type="domain" description="Isochorismatase-like" evidence="3">
    <location>
        <begin position="5"/>
        <end position="166"/>
    </location>
</feature>
<dbReference type="Proteomes" id="UP000216207">
    <property type="component" value="Unassembled WGS sequence"/>
</dbReference>
<dbReference type="InterPro" id="IPR036380">
    <property type="entry name" value="Isochorismatase-like_sf"/>
</dbReference>
<dbReference type="InterPro" id="IPR050272">
    <property type="entry name" value="Isochorismatase-like_hydrls"/>
</dbReference>
<evidence type="ECO:0000256" key="2">
    <source>
        <dbReference type="ARBA" id="ARBA00022801"/>
    </source>
</evidence>
<reference evidence="4 5" key="1">
    <citation type="submission" date="2017-07" db="EMBL/GenBank/DDBJ databases">
        <title>Isolation and whole genome analysis of endospore-forming bacteria from heroin.</title>
        <authorList>
            <person name="Kalinowski J."/>
            <person name="Ahrens B."/>
            <person name="Al-Dilaimi A."/>
            <person name="Winkler A."/>
            <person name="Wibberg D."/>
            <person name="Schleenbecker U."/>
            <person name="Ruckert C."/>
            <person name="Wolfel R."/>
            <person name="Grass G."/>
        </authorList>
    </citation>
    <scope>NUCLEOTIDE SEQUENCE [LARGE SCALE GENOMIC DNA]</scope>
    <source>
        <strain evidence="4 5">7539</strain>
    </source>
</reference>
<accession>A0A268NWT1</accession>
<protein>
    <submittedName>
        <fullName evidence="4">Isochorismatase</fullName>
    </submittedName>
</protein>
<dbReference type="GO" id="GO:0016787">
    <property type="term" value="F:hydrolase activity"/>
    <property type="evidence" value="ECO:0007669"/>
    <property type="project" value="UniProtKB-KW"/>
</dbReference>
<dbReference type="RefSeq" id="WP_095326928.1">
    <property type="nucleotide sequence ID" value="NZ_NPCC01000025.1"/>
</dbReference>
<dbReference type="Pfam" id="PF00857">
    <property type="entry name" value="Isochorismatase"/>
    <property type="match status" value="1"/>
</dbReference>
<dbReference type="AlphaFoldDB" id="A0A268NWT1"/>
<comment type="similarity">
    <text evidence="1">Belongs to the isochorismatase family.</text>
</comment>
<dbReference type="PANTHER" id="PTHR43540">
    <property type="entry name" value="PEROXYUREIDOACRYLATE/UREIDOACRYLATE AMIDOHYDROLASE-RELATED"/>
    <property type="match status" value="1"/>
</dbReference>
<dbReference type="PANTHER" id="PTHR43540:SF6">
    <property type="entry name" value="ISOCHORISMATASE-LIKE DOMAIN-CONTAINING PROTEIN"/>
    <property type="match status" value="1"/>
</dbReference>
<evidence type="ECO:0000313" key="5">
    <source>
        <dbReference type="Proteomes" id="UP000216207"/>
    </source>
</evidence>
<evidence type="ECO:0000313" key="4">
    <source>
        <dbReference type="EMBL" id="PAE87946.1"/>
    </source>
</evidence>
<proteinExistence type="inferred from homology"/>
<evidence type="ECO:0000259" key="3">
    <source>
        <dbReference type="Pfam" id="PF00857"/>
    </source>
</evidence>
<name>A0A268NWT1_SHOCL</name>
<keyword evidence="2" id="KW-0378">Hydrolase</keyword>
<evidence type="ECO:0000256" key="1">
    <source>
        <dbReference type="ARBA" id="ARBA00006336"/>
    </source>
</evidence>
<dbReference type="SUPFAM" id="SSF52499">
    <property type="entry name" value="Isochorismatase-like hydrolases"/>
    <property type="match status" value="1"/>
</dbReference>